<evidence type="ECO:0000313" key="1">
    <source>
        <dbReference type="EMBL" id="KAK8954653.1"/>
    </source>
</evidence>
<evidence type="ECO:0000313" key="2">
    <source>
        <dbReference type="Proteomes" id="UP001418222"/>
    </source>
</evidence>
<reference evidence="1 2" key="1">
    <citation type="journal article" date="2022" name="Nat. Plants">
        <title>Genomes of leafy and leafless Platanthera orchids illuminate the evolution of mycoheterotrophy.</title>
        <authorList>
            <person name="Li M.H."/>
            <person name="Liu K.W."/>
            <person name="Li Z."/>
            <person name="Lu H.C."/>
            <person name="Ye Q.L."/>
            <person name="Zhang D."/>
            <person name="Wang J.Y."/>
            <person name="Li Y.F."/>
            <person name="Zhong Z.M."/>
            <person name="Liu X."/>
            <person name="Yu X."/>
            <person name="Liu D.K."/>
            <person name="Tu X.D."/>
            <person name="Liu B."/>
            <person name="Hao Y."/>
            <person name="Liao X.Y."/>
            <person name="Jiang Y.T."/>
            <person name="Sun W.H."/>
            <person name="Chen J."/>
            <person name="Chen Y.Q."/>
            <person name="Ai Y."/>
            <person name="Zhai J.W."/>
            <person name="Wu S.S."/>
            <person name="Zhou Z."/>
            <person name="Hsiao Y.Y."/>
            <person name="Wu W.L."/>
            <person name="Chen Y.Y."/>
            <person name="Lin Y.F."/>
            <person name="Hsu J.L."/>
            <person name="Li C.Y."/>
            <person name="Wang Z.W."/>
            <person name="Zhao X."/>
            <person name="Zhong W.Y."/>
            <person name="Ma X.K."/>
            <person name="Ma L."/>
            <person name="Huang J."/>
            <person name="Chen G.Z."/>
            <person name="Huang M.Z."/>
            <person name="Huang L."/>
            <person name="Peng D.H."/>
            <person name="Luo Y.B."/>
            <person name="Zou S.Q."/>
            <person name="Chen S.P."/>
            <person name="Lan S."/>
            <person name="Tsai W.C."/>
            <person name="Van de Peer Y."/>
            <person name="Liu Z.J."/>
        </authorList>
    </citation>
    <scope>NUCLEOTIDE SEQUENCE [LARGE SCALE GENOMIC DNA]</scope>
    <source>
        <strain evidence="1">Lor287</strain>
    </source>
</reference>
<comment type="caution">
    <text evidence="1">The sequence shown here is derived from an EMBL/GenBank/DDBJ whole genome shotgun (WGS) entry which is preliminary data.</text>
</comment>
<keyword evidence="2" id="KW-1185">Reference proteome</keyword>
<dbReference type="EMBL" id="JBBWWQ010000002">
    <property type="protein sequence ID" value="KAK8954653.1"/>
    <property type="molecule type" value="Genomic_DNA"/>
</dbReference>
<organism evidence="1 2">
    <name type="scientific">Platanthera zijinensis</name>
    <dbReference type="NCBI Taxonomy" id="2320716"/>
    <lineage>
        <taxon>Eukaryota</taxon>
        <taxon>Viridiplantae</taxon>
        <taxon>Streptophyta</taxon>
        <taxon>Embryophyta</taxon>
        <taxon>Tracheophyta</taxon>
        <taxon>Spermatophyta</taxon>
        <taxon>Magnoliopsida</taxon>
        <taxon>Liliopsida</taxon>
        <taxon>Asparagales</taxon>
        <taxon>Orchidaceae</taxon>
        <taxon>Orchidoideae</taxon>
        <taxon>Orchideae</taxon>
        <taxon>Orchidinae</taxon>
        <taxon>Platanthera</taxon>
    </lineage>
</organism>
<gene>
    <name evidence="1" type="ORF">KSP39_PZI002333</name>
</gene>
<name>A0AAP0GEC3_9ASPA</name>
<sequence>MTTGEGIQHLGGTIPASQESGVQLSDKLKIFKTDNFDPEAYMQSKCQSMNEKNN</sequence>
<protein>
    <submittedName>
        <fullName evidence="1">Uncharacterized protein</fullName>
    </submittedName>
</protein>
<proteinExistence type="predicted"/>
<dbReference type="Proteomes" id="UP001418222">
    <property type="component" value="Unassembled WGS sequence"/>
</dbReference>
<accession>A0AAP0GEC3</accession>
<dbReference type="AlphaFoldDB" id="A0AAP0GEC3"/>